<evidence type="ECO:0000256" key="4">
    <source>
        <dbReference type="PIRSR" id="PIRSR004846-1"/>
    </source>
</evidence>
<dbReference type="Pfam" id="PF13531">
    <property type="entry name" value="SBP_bac_11"/>
    <property type="match status" value="1"/>
</dbReference>
<evidence type="ECO:0000313" key="5">
    <source>
        <dbReference type="EMBL" id="KGM09013.1"/>
    </source>
</evidence>
<reference evidence="5 6" key="1">
    <citation type="submission" date="2013-08" db="EMBL/GenBank/DDBJ databases">
        <title>Genome sequencing of Cellulomonas carbonis T26.</title>
        <authorList>
            <person name="Chen F."/>
            <person name="Li Y."/>
            <person name="Wang G."/>
        </authorList>
    </citation>
    <scope>NUCLEOTIDE SEQUENCE [LARGE SCALE GENOMIC DNA]</scope>
    <source>
        <strain evidence="5 6">T26</strain>
    </source>
</reference>
<name>A0A0A0BKG1_9CELL</name>
<dbReference type="PANTHER" id="PTHR30632">
    <property type="entry name" value="MOLYBDATE-BINDING PERIPLASMIC PROTEIN"/>
    <property type="match status" value="1"/>
</dbReference>
<dbReference type="PIRSF" id="PIRSF004846">
    <property type="entry name" value="ModA"/>
    <property type="match status" value="1"/>
</dbReference>
<keyword evidence="2 4" id="KW-0479">Metal-binding</keyword>
<keyword evidence="6" id="KW-1185">Reference proteome</keyword>
<dbReference type="GO" id="GO:0030973">
    <property type="term" value="F:molybdate ion binding"/>
    <property type="evidence" value="ECO:0007669"/>
    <property type="project" value="TreeGrafter"/>
</dbReference>
<dbReference type="OrthoDB" id="9785015at2"/>
<dbReference type="EMBL" id="AXCY01000130">
    <property type="protein sequence ID" value="KGM09013.1"/>
    <property type="molecule type" value="Genomic_DNA"/>
</dbReference>
<dbReference type="RefSeq" id="WP_052426521.1">
    <property type="nucleotide sequence ID" value="NZ_AXCY01000130.1"/>
</dbReference>
<dbReference type="InterPro" id="IPR050682">
    <property type="entry name" value="ModA/WtpA"/>
</dbReference>
<dbReference type="Proteomes" id="UP000029839">
    <property type="component" value="Unassembled WGS sequence"/>
</dbReference>
<evidence type="ECO:0000256" key="3">
    <source>
        <dbReference type="ARBA" id="ARBA00022729"/>
    </source>
</evidence>
<dbReference type="NCBIfam" id="TIGR01256">
    <property type="entry name" value="modA"/>
    <property type="match status" value="1"/>
</dbReference>
<reference evidence="5 6" key="2">
    <citation type="journal article" date="2015" name="Stand. Genomic Sci.">
        <title>Draft genome sequence of Cellulomonas carbonis T26(T) and comparative analysis of six Cellulomonas genomes.</title>
        <authorList>
            <person name="Zhuang W."/>
            <person name="Zhang S."/>
            <person name="Xia X."/>
            <person name="Wang G."/>
        </authorList>
    </citation>
    <scope>NUCLEOTIDE SEQUENCE [LARGE SCALE GENOMIC DNA]</scope>
    <source>
        <strain evidence="5 6">T26</strain>
    </source>
</reference>
<feature type="binding site" evidence="4">
    <location>
        <position position="88"/>
    </location>
    <ligand>
        <name>molybdate</name>
        <dbReference type="ChEBI" id="CHEBI:36264"/>
    </ligand>
</feature>
<comment type="caution">
    <text evidence="5">The sequence shown here is derived from an EMBL/GenBank/DDBJ whole genome shotgun (WGS) entry which is preliminary data.</text>
</comment>
<organism evidence="5 6">
    <name type="scientific">Cellulomonas carbonis T26</name>
    <dbReference type="NCBI Taxonomy" id="947969"/>
    <lineage>
        <taxon>Bacteria</taxon>
        <taxon>Bacillati</taxon>
        <taxon>Actinomycetota</taxon>
        <taxon>Actinomycetes</taxon>
        <taxon>Micrococcales</taxon>
        <taxon>Cellulomonadaceae</taxon>
        <taxon>Cellulomonas</taxon>
    </lineage>
</organism>
<dbReference type="GO" id="GO:0015689">
    <property type="term" value="P:molybdate ion transport"/>
    <property type="evidence" value="ECO:0007669"/>
    <property type="project" value="InterPro"/>
</dbReference>
<comment type="similarity">
    <text evidence="1">Belongs to the bacterial solute-binding protein ModA family.</text>
</comment>
<accession>A0A0A0BKG1</accession>
<proteinExistence type="inferred from homology"/>
<keyword evidence="4" id="KW-0500">Molybdenum</keyword>
<protein>
    <submittedName>
        <fullName evidence="5">Molybdenum ABC transporter substrate-binding protein</fullName>
    </submittedName>
</protein>
<keyword evidence="3" id="KW-0732">Signal</keyword>
<dbReference type="Gene3D" id="3.40.190.10">
    <property type="entry name" value="Periplasmic binding protein-like II"/>
    <property type="match status" value="2"/>
</dbReference>
<gene>
    <name evidence="5" type="ORF">N868_05070</name>
</gene>
<evidence type="ECO:0000313" key="6">
    <source>
        <dbReference type="Proteomes" id="UP000029839"/>
    </source>
</evidence>
<dbReference type="InterPro" id="IPR005950">
    <property type="entry name" value="ModA"/>
</dbReference>
<sequence length="282" mass="28111">MQRSRPAAAGPSRVVAASSLVARVATPLVVVALGACAAAGGVPSGSTADATTRTVRVAAASDLVHVLDDLAGTLEGEGIEVEATYASSGTLLQQVRNGAPYDLYLAADVAYARLLADEGLATDDGVFTYATARLAVWVPAATDRVAGLDALLHPEVRTVAVANPRHAPYGAAAVAAIDDAGLTSAVEAKLVLGESTAQAAEMAAAGHADAAVVALSVVLADARAQDGSWAEVPPAAGTALEQGGVVLASARDVDAAAAVRDALLSDEGRTLLERHGLGLPGR</sequence>
<dbReference type="PANTHER" id="PTHR30632:SF14">
    <property type="entry name" value="TUNGSTATE_MOLYBDATE_CHROMATE-BINDING PROTEIN MODA"/>
    <property type="match status" value="1"/>
</dbReference>
<dbReference type="AlphaFoldDB" id="A0A0A0BKG1"/>
<evidence type="ECO:0000256" key="2">
    <source>
        <dbReference type="ARBA" id="ARBA00022723"/>
    </source>
</evidence>
<dbReference type="GO" id="GO:0046872">
    <property type="term" value="F:metal ion binding"/>
    <property type="evidence" value="ECO:0007669"/>
    <property type="project" value="UniProtKB-KW"/>
</dbReference>
<dbReference type="SUPFAM" id="SSF53850">
    <property type="entry name" value="Periplasmic binding protein-like II"/>
    <property type="match status" value="1"/>
</dbReference>
<evidence type="ECO:0000256" key="1">
    <source>
        <dbReference type="ARBA" id="ARBA00009175"/>
    </source>
</evidence>